<dbReference type="CDD" id="cd00067">
    <property type="entry name" value="GAL4"/>
    <property type="match status" value="1"/>
</dbReference>
<evidence type="ECO:0000313" key="5">
    <source>
        <dbReference type="Proteomes" id="UP000801428"/>
    </source>
</evidence>
<dbReference type="OrthoDB" id="5089701at2759"/>
<proteinExistence type="predicted"/>
<dbReference type="PANTHER" id="PTHR37534:SF46">
    <property type="entry name" value="ZN(II)2CYS6 TRANSCRIPTION FACTOR (EUROFUNG)"/>
    <property type="match status" value="1"/>
</dbReference>
<keyword evidence="5" id="KW-1185">Reference proteome</keyword>
<organism evidence="4 5">
    <name type="scientific">Curvularia kusanoi</name>
    <name type="common">Cochliobolus kusanoi</name>
    <dbReference type="NCBI Taxonomy" id="90978"/>
    <lineage>
        <taxon>Eukaryota</taxon>
        <taxon>Fungi</taxon>
        <taxon>Dikarya</taxon>
        <taxon>Ascomycota</taxon>
        <taxon>Pezizomycotina</taxon>
        <taxon>Dothideomycetes</taxon>
        <taxon>Pleosporomycetidae</taxon>
        <taxon>Pleosporales</taxon>
        <taxon>Pleosporineae</taxon>
        <taxon>Pleosporaceae</taxon>
        <taxon>Curvularia</taxon>
    </lineage>
</organism>
<dbReference type="Pfam" id="PF11951">
    <property type="entry name" value="Fungal_trans_2"/>
    <property type="match status" value="1"/>
</dbReference>
<comment type="caution">
    <text evidence="4">The sequence shown here is derived from an EMBL/GenBank/DDBJ whole genome shotgun (WGS) entry which is preliminary data.</text>
</comment>
<dbReference type="EMBL" id="SWKU01000003">
    <property type="protein sequence ID" value="KAF3008498.1"/>
    <property type="molecule type" value="Genomic_DNA"/>
</dbReference>
<evidence type="ECO:0000256" key="2">
    <source>
        <dbReference type="ARBA" id="ARBA00023242"/>
    </source>
</evidence>
<dbReference type="SMART" id="SM00066">
    <property type="entry name" value="GAL4"/>
    <property type="match status" value="1"/>
</dbReference>
<dbReference type="Gene3D" id="4.10.240.10">
    <property type="entry name" value="Zn(2)-C6 fungal-type DNA-binding domain"/>
    <property type="match status" value="1"/>
</dbReference>
<comment type="subcellular location">
    <subcellularLocation>
        <location evidence="1">Nucleus</location>
    </subcellularLocation>
</comment>
<reference evidence="4" key="1">
    <citation type="submission" date="2019-04" db="EMBL/GenBank/DDBJ databases">
        <title>Sequencing of skin fungus with MAO and IRED activity.</title>
        <authorList>
            <person name="Marsaioli A.J."/>
            <person name="Bonatto J.M.C."/>
            <person name="Reis Junior O."/>
        </authorList>
    </citation>
    <scope>NUCLEOTIDE SEQUENCE</scope>
    <source>
        <strain evidence="4">30M1</strain>
    </source>
</reference>
<dbReference type="InterPro" id="IPR021858">
    <property type="entry name" value="Fun_TF"/>
</dbReference>
<dbReference type="PANTHER" id="PTHR37534">
    <property type="entry name" value="TRANSCRIPTIONAL ACTIVATOR PROTEIN UGA3"/>
    <property type="match status" value="1"/>
</dbReference>
<dbReference type="PROSITE" id="PS00463">
    <property type="entry name" value="ZN2_CY6_FUNGAL_1"/>
    <property type="match status" value="1"/>
</dbReference>
<dbReference type="GO" id="GO:0008270">
    <property type="term" value="F:zinc ion binding"/>
    <property type="evidence" value="ECO:0007669"/>
    <property type="project" value="InterPro"/>
</dbReference>
<dbReference type="InterPro" id="IPR036864">
    <property type="entry name" value="Zn2-C6_fun-type_DNA-bd_sf"/>
</dbReference>
<dbReference type="AlphaFoldDB" id="A0A9P4WA35"/>
<dbReference type="PROSITE" id="PS50048">
    <property type="entry name" value="ZN2_CY6_FUNGAL_2"/>
    <property type="match status" value="1"/>
</dbReference>
<feature type="domain" description="Zn(2)-C6 fungal-type" evidence="3">
    <location>
        <begin position="18"/>
        <end position="46"/>
    </location>
</feature>
<protein>
    <recommendedName>
        <fullName evidence="3">Zn(2)-C6 fungal-type domain-containing protein</fullName>
    </recommendedName>
</protein>
<dbReference type="GO" id="GO:0005634">
    <property type="term" value="C:nucleus"/>
    <property type="evidence" value="ECO:0007669"/>
    <property type="project" value="UniProtKB-SubCell"/>
</dbReference>
<dbReference type="InterPro" id="IPR001138">
    <property type="entry name" value="Zn2Cys6_DnaBD"/>
</dbReference>
<dbReference type="GO" id="GO:0000981">
    <property type="term" value="F:DNA-binding transcription factor activity, RNA polymerase II-specific"/>
    <property type="evidence" value="ECO:0007669"/>
    <property type="project" value="InterPro"/>
</dbReference>
<sequence>MSQQDLNVVSGRNRSFGGCSTCRSRHLKCDEGRPECSPCKSSGLQCGGYEKRIFFDFEVASDANLPRFRRPLLSEEERESMSESLTKAVSPKTVSRHLNEIDEECDTVLSSANIAISVGPFGAFRIVQNSTTAITDASDGSIWADCTQNVGLESDMTVTATSGSLTPRTRVLFQSLLELPGEEFDPSTFTLDGTIDGTICVNENFDESDVNLDFHALRQKSALPEIRHDFLFNNTDVNHGLIPPSPASMRLSVGADTIPHDAVHLIKHYSTTVLTLLTPFRHSKTPWHVLFVPHAKSCLAALTLGETLDHASLCAFYATLSVSASSLNGITQLNMWRDQARRYLGTAREHVRSMLKTAYDYPKTAKYKHILIALLSMVQVAIVVGNRDQAECYFIEAEKFIRMKGLNRKKSRKVRLLHHCYVYERLLHESIYIAGTNSSHRSHTRKAIESSGAMVYSQDSFSFCLGNLENLEGQTLHVKCREEGENDLHLQIPGFWPDTLYPEIFGLPEKYLFALSLVIRLGQWKDEARIGDTAATLSLKDFLNRAKTVEHYIKTLHRETHGPVAPPVVQLQATEPVLEDLLQAMCHALAIYFYRRIYNVDSDMLQKHVMGVRDCLLRLDSTDSTISNGSARLLWPALIAACEAEDRAMQTSFIQWFKNSASCSGLPYFDIAKSTIERVWQARRDGLTTTWMDLMIDANFTGNE</sequence>
<evidence type="ECO:0000313" key="4">
    <source>
        <dbReference type="EMBL" id="KAF3008498.1"/>
    </source>
</evidence>
<dbReference type="SUPFAM" id="SSF57701">
    <property type="entry name" value="Zn2/Cys6 DNA-binding domain"/>
    <property type="match status" value="1"/>
</dbReference>
<gene>
    <name evidence="4" type="ORF">E8E13_005298</name>
</gene>
<evidence type="ECO:0000256" key="1">
    <source>
        <dbReference type="ARBA" id="ARBA00004123"/>
    </source>
</evidence>
<name>A0A9P4WA35_CURKU</name>
<dbReference type="Pfam" id="PF00172">
    <property type="entry name" value="Zn_clus"/>
    <property type="match status" value="1"/>
</dbReference>
<evidence type="ECO:0000259" key="3">
    <source>
        <dbReference type="PROSITE" id="PS50048"/>
    </source>
</evidence>
<keyword evidence="2" id="KW-0539">Nucleus</keyword>
<accession>A0A9P4WA35</accession>
<dbReference type="Proteomes" id="UP000801428">
    <property type="component" value="Unassembled WGS sequence"/>
</dbReference>